<dbReference type="SUPFAM" id="SSF52266">
    <property type="entry name" value="SGNH hydrolase"/>
    <property type="match status" value="1"/>
</dbReference>
<protein>
    <recommendedName>
        <fullName evidence="2">SGNH hydrolase-type esterase domain-containing protein</fullName>
    </recommendedName>
</protein>
<dbReference type="Gene3D" id="3.40.50.12700">
    <property type="match status" value="1"/>
</dbReference>
<organism evidence="1">
    <name type="scientific">Stegastes partitus</name>
    <name type="common">bicolor damselfish</name>
    <dbReference type="NCBI Taxonomy" id="144197"/>
    <lineage>
        <taxon>Eukaryota</taxon>
        <taxon>Metazoa</taxon>
        <taxon>Chordata</taxon>
        <taxon>Craniata</taxon>
        <taxon>Vertebrata</taxon>
        <taxon>Euteleostomi</taxon>
        <taxon>Actinopterygii</taxon>
        <taxon>Neopterygii</taxon>
        <taxon>Teleostei</taxon>
        <taxon>Neoteleostei</taxon>
        <taxon>Acanthomorphata</taxon>
        <taxon>Ovalentaria</taxon>
        <taxon>Pomacentridae</taxon>
        <taxon>Stegastes</taxon>
    </lineage>
</organism>
<dbReference type="AlphaFoldDB" id="A0A3B5BA70"/>
<dbReference type="Ensembl" id="ENSSPAT00000030897.1">
    <property type="protein sequence ID" value="ENSSPAP00000030403.1"/>
    <property type="gene ID" value="ENSSPAG00000022823.1"/>
</dbReference>
<dbReference type="STRING" id="144197.ENSSPAP00000030403"/>
<sequence length="133" mass="15260">MLVLIVGDSIIRDVRSSKAVIHCFPGAKVDDILTELPSLMAQFPSARKVVLHVGTNYIPRQQSELLKEDFKHLFNYLQPTEREVFISGPLPTVGHGCGRFSRLLQIHMWQRYPKTSGKRQGRKAKTRLRLDYD</sequence>
<dbReference type="GeneTree" id="ENSGT01120000273845"/>
<name>A0A3B5BA70_9TELE</name>
<evidence type="ECO:0008006" key="2">
    <source>
        <dbReference type="Google" id="ProtNLM"/>
    </source>
</evidence>
<evidence type="ECO:0000313" key="1">
    <source>
        <dbReference type="Ensembl" id="ENSSPAP00000030403.1"/>
    </source>
</evidence>
<proteinExistence type="predicted"/>
<accession>A0A3B5BA70</accession>
<reference evidence="1" key="1">
    <citation type="submission" date="2023-09" db="UniProtKB">
        <authorList>
            <consortium name="Ensembl"/>
        </authorList>
    </citation>
    <scope>IDENTIFICATION</scope>
</reference>
<dbReference type="Gene3D" id="3.40.50.12690">
    <property type="match status" value="1"/>
</dbReference>